<dbReference type="Pfam" id="PF18962">
    <property type="entry name" value="Por_Secre_tail"/>
    <property type="match status" value="1"/>
</dbReference>
<dbReference type="EMBL" id="JBHUOL010000022">
    <property type="protein sequence ID" value="MFD2909827.1"/>
    <property type="molecule type" value="Genomic_DNA"/>
</dbReference>
<proteinExistence type="predicted"/>
<evidence type="ECO:0000313" key="4">
    <source>
        <dbReference type="EMBL" id="MFD2909827.1"/>
    </source>
</evidence>
<evidence type="ECO:0000313" key="5">
    <source>
        <dbReference type="Proteomes" id="UP001597549"/>
    </source>
</evidence>
<feature type="chain" id="PRO_5045380173" evidence="2">
    <location>
        <begin position="18"/>
        <end position="347"/>
    </location>
</feature>
<name>A0ABW5ZDG8_9FLAO</name>
<dbReference type="Gene3D" id="2.40.10.500">
    <property type="match status" value="2"/>
</dbReference>
<feature type="domain" description="Secretion system C-terminal sorting" evidence="3">
    <location>
        <begin position="279"/>
        <end position="346"/>
    </location>
</feature>
<protein>
    <submittedName>
        <fullName evidence="4">T9SS type A sorting domain-containing protein</fullName>
    </submittedName>
</protein>
<comment type="caution">
    <text evidence="4">The sequence shown here is derived from an EMBL/GenBank/DDBJ whole genome shotgun (WGS) entry which is preliminary data.</text>
</comment>
<evidence type="ECO:0000259" key="3">
    <source>
        <dbReference type="Pfam" id="PF18962"/>
    </source>
</evidence>
<evidence type="ECO:0000256" key="1">
    <source>
        <dbReference type="ARBA" id="ARBA00022729"/>
    </source>
</evidence>
<dbReference type="Gene3D" id="2.120.10.30">
    <property type="entry name" value="TolB, C-terminal domain"/>
    <property type="match status" value="1"/>
</dbReference>
<organism evidence="4 5">
    <name type="scientific">Flavobacterium ardleyense</name>
    <dbReference type="NCBI Taxonomy" id="2038737"/>
    <lineage>
        <taxon>Bacteria</taxon>
        <taxon>Pseudomonadati</taxon>
        <taxon>Bacteroidota</taxon>
        <taxon>Flavobacteriia</taxon>
        <taxon>Flavobacteriales</taxon>
        <taxon>Flavobacteriaceae</taxon>
        <taxon>Flavobacterium</taxon>
    </lineage>
</organism>
<dbReference type="InterPro" id="IPR026444">
    <property type="entry name" value="Secre_tail"/>
</dbReference>
<evidence type="ECO:0000256" key="2">
    <source>
        <dbReference type="SAM" id="SignalP"/>
    </source>
</evidence>
<dbReference type="NCBIfam" id="TIGR04183">
    <property type="entry name" value="Por_Secre_tail"/>
    <property type="match status" value="1"/>
</dbReference>
<sequence length="347" mass="36688">MKKTLLLALFSAFIGNAQTVTDYVTGISSPSGIVFDATGNLFIGDYLNYKIIKVDLLGNKTTITSSLAGSPNQITLDSNNNIWASCEISSKLTKVTQAGVQTSYPALGNAYGVAIDALGFVYFSENGPGNINKLDVATGTITVFKTGLIRPRGLVFDANGDLIVACGGSANKIIKITPSGDVTDVVTAINSPYYLALNSNGDLYISTNSSGGIYQFLSGATNGSQVLYATGLGTTNGLAIRNNELFVARQGSGLNKISKITLPTLGLNDVAYENNEILVYPNPATEFVCVENISADANEIELFDLNGKSVRSYKASDVNAGKLIITNLQSGNYILKIDTISKKIIIK</sequence>
<dbReference type="PANTHER" id="PTHR47572:SF4">
    <property type="entry name" value="LACTONASE DRP35"/>
    <property type="match status" value="1"/>
</dbReference>
<keyword evidence="1 2" id="KW-0732">Signal</keyword>
<accession>A0ABW5ZDG8</accession>
<keyword evidence="5" id="KW-1185">Reference proteome</keyword>
<dbReference type="InterPro" id="IPR051262">
    <property type="entry name" value="SMP-30/CGR1_Lactonase"/>
</dbReference>
<reference evidence="5" key="1">
    <citation type="journal article" date="2019" name="Int. J. Syst. Evol. Microbiol.">
        <title>The Global Catalogue of Microorganisms (GCM) 10K type strain sequencing project: providing services to taxonomists for standard genome sequencing and annotation.</title>
        <authorList>
            <consortium name="The Broad Institute Genomics Platform"/>
            <consortium name="The Broad Institute Genome Sequencing Center for Infectious Disease"/>
            <person name="Wu L."/>
            <person name="Ma J."/>
        </authorList>
    </citation>
    <scope>NUCLEOTIDE SEQUENCE [LARGE SCALE GENOMIC DNA]</scope>
    <source>
        <strain evidence="5">KCTC 52644</strain>
    </source>
</reference>
<dbReference type="InterPro" id="IPR011042">
    <property type="entry name" value="6-blade_b-propeller_TolB-like"/>
</dbReference>
<dbReference type="SUPFAM" id="SSF101898">
    <property type="entry name" value="NHL repeat"/>
    <property type="match status" value="1"/>
</dbReference>
<dbReference type="Proteomes" id="UP001597549">
    <property type="component" value="Unassembled WGS sequence"/>
</dbReference>
<gene>
    <name evidence="4" type="ORF">ACFSX9_13900</name>
</gene>
<dbReference type="RefSeq" id="WP_379808721.1">
    <property type="nucleotide sequence ID" value="NZ_JBHUOL010000022.1"/>
</dbReference>
<feature type="signal peptide" evidence="2">
    <location>
        <begin position="1"/>
        <end position="17"/>
    </location>
</feature>
<dbReference type="PANTHER" id="PTHR47572">
    <property type="entry name" value="LIPOPROTEIN-RELATED"/>
    <property type="match status" value="1"/>
</dbReference>